<dbReference type="Proteomes" id="UP001150569">
    <property type="component" value="Unassembled WGS sequence"/>
</dbReference>
<dbReference type="SUPFAM" id="SSF46689">
    <property type="entry name" value="Homeodomain-like"/>
    <property type="match status" value="1"/>
</dbReference>
<evidence type="ECO:0000259" key="1">
    <source>
        <dbReference type="PROSITE" id="PS50090"/>
    </source>
</evidence>
<organism evidence="2 3">
    <name type="scientific">Tieghemiomyces parasiticus</name>
    <dbReference type="NCBI Taxonomy" id="78921"/>
    <lineage>
        <taxon>Eukaryota</taxon>
        <taxon>Fungi</taxon>
        <taxon>Fungi incertae sedis</taxon>
        <taxon>Zoopagomycota</taxon>
        <taxon>Kickxellomycotina</taxon>
        <taxon>Dimargaritomycetes</taxon>
        <taxon>Dimargaritales</taxon>
        <taxon>Dimargaritaceae</taxon>
        <taxon>Tieghemiomyces</taxon>
    </lineage>
</organism>
<dbReference type="Gene3D" id="1.10.10.60">
    <property type="entry name" value="Homeodomain-like"/>
    <property type="match status" value="1"/>
</dbReference>
<evidence type="ECO:0000313" key="3">
    <source>
        <dbReference type="Proteomes" id="UP001150569"/>
    </source>
</evidence>
<dbReference type="InterPro" id="IPR001005">
    <property type="entry name" value="SANT/Myb"/>
</dbReference>
<name>A0A9W8AGN1_9FUNG</name>
<reference evidence="2" key="1">
    <citation type="submission" date="2022-07" db="EMBL/GenBank/DDBJ databases">
        <title>Phylogenomic reconstructions and comparative analyses of Kickxellomycotina fungi.</title>
        <authorList>
            <person name="Reynolds N.K."/>
            <person name="Stajich J.E."/>
            <person name="Barry K."/>
            <person name="Grigoriev I.V."/>
            <person name="Crous P."/>
            <person name="Smith M.E."/>
        </authorList>
    </citation>
    <scope>NUCLEOTIDE SEQUENCE</scope>
    <source>
        <strain evidence="2">RSA 861</strain>
    </source>
</reference>
<gene>
    <name evidence="2" type="ORF">IWQ60_001465</name>
</gene>
<dbReference type="PROSITE" id="PS50090">
    <property type="entry name" value="MYB_LIKE"/>
    <property type="match status" value="1"/>
</dbReference>
<keyword evidence="3" id="KW-1185">Reference proteome</keyword>
<sequence length="180" mass="20403">MRSDSISSVARRASASTHWTATEDALLLLSIQHTDDYLLNCMPIYADLCRRRHPSLNAGLVDYQPSAARTFELYSGHHAEDTSASGTPGLWQIIASRVPDRTESSCRDRYRKLRLGYRRIPTDIGDGDVERLLRLVNDSLTPPTQIAAEMGLDLDYSDLRWLVRFCEIRRALVLEEAQPQ</sequence>
<proteinExistence type="predicted"/>
<dbReference type="AlphaFoldDB" id="A0A9W8AGN1"/>
<feature type="domain" description="Myb-like" evidence="1">
    <location>
        <begin position="86"/>
        <end position="114"/>
    </location>
</feature>
<dbReference type="EMBL" id="JANBPT010000047">
    <property type="protein sequence ID" value="KAJ1929105.1"/>
    <property type="molecule type" value="Genomic_DNA"/>
</dbReference>
<accession>A0A9W8AGN1</accession>
<comment type="caution">
    <text evidence="2">The sequence shown here is derived from an EMBL/GenBank/DDBJ whole genome shotgun (WGS) entry which is preliminary data.</text>
</comment>
<dbReference type="InterPro" id="IPR009057">
    <property type="entry name" value="Homeodomain-like_sf"/>
</dbReference>
<dbReference type="CDD" id="cd00167">
    <property type="entry name" value="SANT"/>
    <property type="match status" value="1"/>
</dbReference>
<dbReference type="SMART" id="SM00717">
    <property type="entry name" value="SANT"/>
    <property type="match status" value="1"/>
</dbReference>
<protein>
    <recommendedName>
        <fullName evidence="1">Myb-like domain-containing protein</fullName>
    </recommendedName>
</protein>
<evidence type="ECO:0000313" key="2">
    <source>
        <dbReference type="EMBL" id="KAJ1929105.1"/>
    </source>
</evidence>